<evidence type="ECO:0000313" key="2">
    <source>
        <dbReference type="Proteomes" id="UP000828390"/>
    </source>
</evidence>
<dbReference type="AlphaFoldDB" id="A0A9D4MR39"/>
<accession>A0A9D4MR39</accession>
<dbReference type="Proteomes" id="UP000828390">
    <property type="component" value="Unassembled WGS sequence"/>
</dbReference>
<feature type="non-terminal residue" evidence="1">
    <location>
        <position position="71"/>
    </location>
</feature>
<gene>
    <name evidence="1" type="ORF">DPMN_005916</name>
</gene>
<keyword evidence="2" id="KW-1185">Reference proteome</keyword>
<name>A0A9D4MR39_DREPO</name>
<reference evidence="1" key="1">
    <citation type="journal article" date="2019" name="bioRxiv">
        <title>The Genome of the Zebra Mussel, Dreissena polymorpha: A Resource for Invasive Species Research.</title>
        <authorList>
            <person name="McCartney M.A."/>
            <person name="Auch B."/>
            <person name="Kono T."/>
            <person name="Mallez S."/>
            <person name="Zhang Y."/>
            <person name="Obille A."/>
            <person name="Becker A."/>
            <person name="Abrahante J.E."/>
            <person name="Garbe J."/>
            <person name="Badalamenti J.P."/>
            <person name="Herman A."/>
            <person name="Mangelson H."/>
            <person name="Liachko I."/>
            <person name="Sullivan S."/>
            <person name="Sone E.D."/>
            <person name="Koren S."/>
            <person name="Silverstein K.A.T."/>
            <person name="Beckman K.B."/>
            <person name="Gohl D.M."/>
        </authorList>
    </citation>
    <scope>NUCLEOTIDE SEQUENCE</scope>
    <source>
        <strain evidence="1">Duluth1</strain>
        <tissue evidence="1">Whole animal</tissue>
    </source>
</reference>
<comment type="caution">
    <text evidence="1">The sequence shown here is derived from an EMBL/GenBank/DDBJ whole genome shotgun (WGS) entry which is preliminary data.</text>
</comment>
<reference evidence="1" key="2">
    <citation type="submission" date="2020-11" db="EMBL/GenBank/DDBJ databases">
        <authorList>
            <person name="McCartney M.A."/>
            <person name="Auch B."/>
            <person name="Kono T."/>
            <person name="Mallez S."/>
            <person name="Becker A."/>
            <person name="Gohl D.M."/>
            <person name="Silverstein K.A.T."/>
            <person name="Koren S."/>
            <person name="Bechman K.B."/>
            <person name="Herman A."/>
            <person name="Abrahante J.E."/>
            <person name="Garbe J."/>
        </authorList>
    </citation>
    <scope>NUCLEOTIDE SEQUENCE</scope>
    <source>
        <strain evidence="1">Duluth1</strain>
        <tissue evidence="1">Whole animal</tissue>
    </source>
</reference>
<sequence length="71" mass="7939">MHKLKNYSHMAYASCCLTITALSDFIGDSFTSDQTAQMCRLSMSWGGQNAIRLMLHEVAMKPGIEPRTSRV</sequence>
<protein>
    <submittedName>
        <fullName evidence="1">Uncharacterized protein</fullName>
    </submittedName>
</protein>
<proteinExistence type="predicted"/>
<dbReference type="EMBL" id="JAIWYP010000001">
    <property type="protein sequence ID" value="KAH3881988.1"/>
    <property type="molecule type" value="Genomic_DNA"/>
</dbReference>
<evidence type="ECO:0000313" key="1">
    <source>
        <dbReference type="EMBL" id="KAH3881988.1"/>
    </source>
</evidence>
<organism evidence="1 2">
    <name type="scientific">Dreissena polymorpha</name>
    <name type="common">Zebra mussel</name>
    <name type="synonym">Mytilus polymorpha</name>
    <dbReference type="NCBI Taxonomy" id="45954"/>
    <lineage>
        <taxon>Eukaryota</taxon>
        <taxon>Metazoa</taxon>
        <taxon>Spiralia</taxon>
        <taxon>Lophotrochozoa</taxon>
        <taxon>Mollusca</taxon>
        <taxon>Bivalvia</taxon>
        <taxon>Autobranchia</taxon>
        <taxon>Heteroconchia</taxon>
        <taxon>Euheterodonta</taxon>
        <taxon>Imparidentia</taxon>
        <taxon>Neoheterodontei</taxon>
        <taxon>Myida</taxon>
        <taxon>Dreissenoidea</taxon>
        <taxon>Dreissenidae</taxon>
        <taxon>Dreissena</taxon>
    </lineage>
</organism>